<sequence length="545" mass="61248">MDSIPDETQITHKFTHLIGQNYEIALDQSLQTLLDYALLDTNFEKISLFTADFNKLLQCKANPPLETIWVYSALAFHGRISSKDESLNHQFTAIKELFQLIVSCSVSCDSLKSIILISPVVYHLHRISVDLKGYELRSKKEKKLMKEIKGFVDSILGYLKVCCEGLEGDFDSLEGLIRPLEDLVSVWVWDVKEKSGEGKVRLRRFFPLLGDGLVERISVVGCGLSELAGYVIGEVFLLKLCLAFRGEVSGKELQNELRTWIVGSITGLRNSYFFDSLLRMLLEPSLPVTSLLTSEDRITLRIVLYETIILVEYSFLNPERLARLSASHVKGIALARLMVTHEAVEFFRKHGDQTKALSCMNAFSSSSLTSQVIRWVRSEIDVKDNNYGPNGSSPKAFLRWLLNIENQGIQVFDNDMSSYRAKLVLDISEEDSKLSASKENKKSVADLLFYIDNKGEPEDEIEKDEQMTEAASAAFVAAAHSLQSAERGGTKRKAGNIRKKNRLKFLKYNLYEESAPPAEKPTVVDNNDLSSGSDVENPSADEEDN</sequence>
<evidence type="ECO:0000256" key="1">
    <source>
        <dbReference type="SAM" id="MobiDB-lite"/>
    </source>
</evidence>
<proteinExistence type="predicted"/>
<name>A0ABD3AWL1_9GENT</name>
<feature type="region of interest" description="Disordered" evidence="1">
    <location>
        <begin position="515"/>
        <end position="545"/>
    </location>
</feature>
<dbReference type="PANTHER" id="PTHR35505">
    <property type="entry name" value="OS01G0600300 PROTEIN"/>
    <property type="match status" value="1"/>
</dbReference>
<dbReference type="EMBL" id="JBJUIK010000002">
    <property type="protein sequence ID" value="KAL3535645.1"/>
    <property type="molecule type" value="Genomic_DNA"/>
</dbReference>
<dbReference type="Proteomes" id="UP001630127">
    <property type="component" value="Unassembled WGS sequence"/>
</dbReference>
<protein>
    <submittedName>
        <fullName evidence="2">Uncharacterized protein</fullName>
    </submittedName>
</protein>
<gene>
    <name evidence="2" type="ORF">ACH5RR_004106</name>
</gene>
<dbReference type="PANTHER" id="PTHR35505:SF5">
    <property type="entry name" value="SUBSTRATE CARRIER FAMILY PROTEIN"/>
    <property type="match status" value="1"/>
</dbReference>
<organism evidence="2 3">
    <name type="scientific">Cinchona calisaya</name>
    <dbReference type="NCBI Taxonomy" id="153742"/>
    <lineage>
        <taxon>Eukaryota</taxon>
        <taxon>Viridiplantae</taxon>
        <taxon>Streptophyta</taxon>
        <taxon>Embryophyta</taxon>
        <taxon>Tracheophyta</taxon>
        <taxon>Spermatophyta</taxon>
        <taxon>Magnoliopsida</taxon>
        <taxon>eudicotyledons</taxon>
        <taxon>Gunneridae</taxon>
        <taxon>Pentapetalae</taxon>
        <taxon>asterids</taxon>
        <taxon>lamiids</taxon>
        <taxon>Gentianales</taxon>
        <taxon>Rubiaceae</taxon>
        <taxon>Cinchonoideae</taxon>
        <taxon>Cinchoneae</taxon>
        <taxon>Cinchona</taxon>
    </lineage>
</organism>
<feature type="compositionally biased region" description="Polar residues" evidence="1">
    <location>
        <begin position="524"/>
        <end position="536"/>
    </location>
</feature>
<reference evidence="2 3" key="1">
    <citation type="submission" date="2024-11" db="EMBL/GenBank/DDBJ databases">
        <title>A near-complete genome assembly of Cinchona calisaya.</title>
        <authorList>
            <person name="Lian D.C."/>
            <person name="Zhao X.W."/>
            <person name="Wei L."/>
        </authorList>
    </citation>
    <scope>NUCLEOTIDE SEQUENCE [LARGE SCALE GENOMIC DNA]</scope>
    <source>
        <tissue evidence="2">Nenye</tissue>
    </source>
</reference>
<evidence type="ECO:0000313" key="3">
    <source>
        <dbReference type="Proteomes" id="UP001630127"/>
    </source>
</evidence>
<evidence type="ECO:0000313" key="2">
    <source>
        <dbReference type="EMBL" id="KAL3535645.1"/>
    </source>
</evidence>
<accession>A0ABD3AWL1</accession>
<comment type="caution">
    <text evidence="2">The sequence shown here is derived from an EMBL/GenBank/DDBJ whole genome shotgun (WGS) entry which is preliminary data.</text>
</comment>
<keyword evidence="3" id="KW-1185">Reference proteome</keyword>
<dbReference type="AlphaFoldDB" id="A0ABD3AWL1"/>